<dbReference type="Proteomes" id="UP000001058">
    <property type="component" value="Unassembled WGS sequence"/>
</dbReference>
<proteinExistence type="predicted"/>
<evidence type="ECO:0008006" key="4">
    <source>
        <dbReference type="Google" id="ProtNLM"/>
    </source>
</evidence>
<accession>D8TVJ6</accession>
<dbReference type="InParanoid" id="D8TVJ6"/>
<organism evidence="3">
    <name type="scientific">Volvox carteri f. nagariensis</name>
    <dbReference type="NCBI Taxonomy" id="3068"/>
    <lineage>
        <taxon>Eukaryota</taxon>
        <taxon>Viridiplantae</taxon>
        <taxon>Chlorophyta</taxon>
        <taxon>core chlorophytes</taxon>
        <taxon>Chlorophyceae</taxon>
        <taxon>CS clade</taxon>
        <taxon>Chlamydomonadales</taxon>
        <taxon>Volvocaceae</taxon>
        <taxon>Volvox</taxon>
    </lineage>
</organism>
<dbReference type="OrthoDB" id="544490at2759"/>
<dbReference type="Gene3D" id="3.10.100.10">
    <property type="entry name" value="Mannose-Binding Protein A, subunit A"/>
    <property type="match status" value="1"/>
</dbReference>
<feature type="compositionally biased region" description="Pro residues" evidence="1">
    <location>
        <begin position="35"/>
        <end position="47"/>
    </location>
</feature>
<evidence type="ECO:0000256" key="1">
    <source>
        <dbReference type="SAM" id="MobiDB-lite"/>
    </source>
</evidence>
<dbReference type="KEGG" id="vcn:VOLCADRAFT_90720"/>
<dbReference type="SUPFAM" id="SSF56436">
    <property type="entry name" value="C-type lectin-like"/>
    <property type="match status" value="1"/>
</dbReference>
<keyword evidence="3" id="KW-1185">Reference proteome</keyword>
<evidence type="ECO:0000313" key="3">
    <source>
        <dbReference type="Proteomes" id="UP000001058"/>
    </source>
</evidence>
<gene>
    <name evidence="2" type="ORF">VOLCADRAFT_90720</name>
</gene>
<sequence length="247" mass="27629">MAGDFDGHLVPRLLTFPAVAGITLFRTIPRRPRYPRAPPPGTPPPPPPEKEFQAYKTKKYIYLMSNRKYTYNDAAYFCLDKGAFGAGSSVSAQIVEGLDDAPSLLPPSPPQPTFDTEDPFVISSLFPGTEKEFQAYKTKKYIYLMSNRKYTYNDAAYFCLDKGYDLIPYDDKTQKDAYRVVLDHVPADATNRLCYESGRGCWVGGQQGNYCAYVDPDGNGGSSSTRYCDEEQYAVCFTKAPLKRAAM</sequence>
<dbReference type="RefSeq" id="XP_002950391.1">
    <property type="nucleotide sequence ID" value="XM_002950345.1"/>
</dbReference>
<dbReference type="InterPro" id="IPR016186">
    <property type="entry name" value="C-type_lectin-like/link_sf"/>
</dbReference>
<dbReference type="EMBL" id="GL378339">
    <property type="protein sequence ID" value="EFJ48592.1"/>
    <property type="molecule type" value="Genomic_DNA"/>
</dbReference>
<protein>
    <recommendedName>
        <fullName evidence="4">C-type lectin domain-containing protein</fullName>
    </recommendedName>
</protein>
<dbReference type="STRING" id="3068.D8TVJ6"/>
<name>D8TVJ6_VOLCA</name>
<evidence type="ECO:0000313" key="2">
    <source>
        <dbReference type="EMBL" id="EFJ48592.1"/>
    </source>
</evidence>
<dbReference type="AlphaFoldDB" id="D8TVJ6"/>
<dbReference type="InterPro" id="IPR016187">
    <property type="entry name" value="CTDL_fold"/>
</dbReference>
<feature type="region of interest" description="Disordered" evidence="1">
    <location>
        <begin position="30"/>
        <end position="50"/>
    </location>
</feature>
<reference evidence="2 3" key="1">
    <citation type="journal article" date="2010" name="Science">
        <title>Genomic analysis of organismal complexity in the multicellular green alga Volvox carteri.</title>
        <authorList>
            <person name="Prochnik S.E."/>
            <person name="Umen J."/>
            <person name="Nedelcu A.M."/>
            <person name="Hallmann A."/>
            <person name="Miller S.M."/>
            <person name="Nishii I."/>
            <person name="Ferris P."/>
            <person name="Kuo A."/>
            <person name="Mitros T."/>
            <person name="Fritz-Laylin L.K."/>
            <person name="Hellsten U."/>
            <person name="Chapman J."/>
            <person name="Simakov O."/>
            <person name="Rensing S.A."/>
            <person name="Terry A."/>
            <person name="Pangilinan J."/>
            <person name="Kapitonov V."/>
            <person name="Jurka J."/>
            <person name="Salamov A."/>
            <person name="Shapiro H."/>
            <person name="Schmutz J."/>
            <person name="Grimwood J."/>
            <person name="Lindquist E."/>
            <person name="Lucas S."/>
            <person name="Grigoriev I.V."/>
            <person name="Schmitt R."/>
            <person name="Kirk D."/>
            <person name="Rokhsar D.S."/>
        </authorList>
    </citation>
    <scope>NUCLEOTIDE SEQUENCE [LARGE SCALE GENOMIC DNA]</scope>
    <source>
        <strain evidence="3">f. Nagariensis / Eve</strain>
    </source>
</reference>
<dbReference type="GeneID" id="9616676"/>